<keyword evidence="2" id="KW-0804">Transcription</keyword>
<protein>
    <recommendedName>
        <fullName evidence="5">ARID domain-containing protein</fullName>
    </recommendedName>
</protein>
<feature type="compositionally biased region" description="Low complexity" evidence="4">
    <location>
        <begin position="648"/>
        <end position="657"/>
    </location>
</feature>
<dbReference type="InterPro" id="IPR033388">
    <property type="entry name" value="BAF250_C"/>
</dbReference>
<dbReference type="PANTHER" id="PTHR13964">
    <property type="entry name" value="RBP-RELATED"/>
    <property type="match status" value="1"/>
</dbReference>
<evidence type="ECO:0000256" key="2">
    <source>
        <dbReference type="ARBA" id="ARBA00023163"/>
    </source>
</evidence>
<dbReference type="Gene3D" id="1.10.150.60">
    <property type="entry name" value="ARID DNA-binding domain"/>
    <property type="match status" value="1"/>
</dbReference>
<dbReference type="CDD" id="cd16100">
    <property type="entry name" value="ARID"/>
    <property type="match status" value="1"/>
</dbReference>
<feature type="compositionally biased region" description="Low complexity" evidence="4">
    <location>
        <begin position="617"/>
        <end position="632"/>
    </location>
</feature>
<feature type="compositionally biased region" description="Low complexity" evidence="4">
    <location>
        <begin position="117"/>
        <end position="138"/>
    </location>
</feature>
<evidence type="ECO:0000256" key="3">
    <source>
        <dbReference type="ARBA" id="ARBA00023242"/>
    </source>
</evidence>
<dbReference type="SMART" id="SM00501">
    <property type="entry name" value="BRIGHT"/>
    <property type="match status" value="1"/>
</dbReference>
<dbReference type="GO" id="GO:0005634">
    <property type="term" value="C:nucleus"/>
    <property type="evidence" value="ECO:0007669"/>
    <property type="project" value="TreeGrafter"/>
</dbReference>
<accession>A0A9P8CX41</accession>
<dbReference type="Proteomes" id="UP000717515">
    <property type="component" value="Unassembled WGS sequence"/>
</dbReference>
<feature type="region of interest" description="Disordered" evidence="4">
    <location>
        <begin position="434"/>
        <end position="460"/>
    </location>
</feature>
<feature type="compositionally biased region" description="Polar residues" evidence="4">
    <location>
        <begin position="700"/>
        <end position="718"/>
    </location>
</feature>
<dbReference type="InterPro" id="IPR001606">
    <property type="entry name" value="ARID_dom"/>
</dbReference>
<keyword evidence="3" id="KW-0539">Nucleus</keyword>
<evidence type="ECO:0000313" key="7">
    <source>
        <dbReference type="Proteomes" id="UP000717515"/>
    </source>
</evidence>
<evidence type="ECO:0000259" key="5">
    <source>
        <dbReference type="PROSITE" id="PS51011"/>
    </source>
</evidence>
<feature type="domain" description="ARID" evidence="5">
    <location>
        <begin position="480"/>
        <end position="573"/>
    </location>
</feature>
<feature type="region of interest" description="Disordered" evidence="4">
    <location>
        <begin position="117"/>
        <end position="236"/>
    </location>
</feature>
<feature type="compositionally biased region" description="Low complexity" evidence="4">
    <location>
        <begin position="377"/>
        <end position="405"/>
    </location>
</feature>
<feature type="compositionally biased region" description="Polar residues" evidence="4">
    <location>
        <begin position="734"/>
        <end position="743"/>
    </location>
</feature>
<feature type="compositionally biased region" description="Low complexity" evidence="4">
    <location>
        <begin position="449"/>
        <end position="460"/>
    </location>
</feature>
<evidence type="ECO:0000313" key="6">
    <source>
        <dbReference type="EMBL" id="KAG9321876.1"/>
    </source>
</evidence>
<dbReference type="GO" id="GO:0006357">
    <property type="term" value="P:regulation of transcription by RNA polymerase II"/>
    <property type="evidence" value="ECO:0007669"/>
    <property type="project" value="TreeGrafter"/>
</dbReference>
<dbReference type="GO" id="GO:0000976">
    <property type="term" value="F:transcription cis-regulatory region binding"/>
    <property type="evidence" value="ECO:0007669"/>
    <property type="project" value="TreeGrafter"/>
</dbReference>
<dbReference type="InterPro" id="IPR036431">
    <property type="entry name" value="ARID_dom_sf"/>
</dbReference>
<feature type="compositionally biased region" description="Polar residues" evidence="4">
    <location>
        <begin position="139"/>
        <end position="164"/>
    </location>
</feature>
<evidence type="ECO:0000256" key="4">
    <source>
        <dbReference type="SAM" id="MobiDB-lite"/>
    </source>
</evidence>
<sequence>MNANGINPGMQIRNIYGTPTMANANLNPGVIGQNNALSMAQRQAFGSLQQTGGQPAAADSNDDMFGLESFVDFTEMGPASTMATPSFSTATKSEGIIASTSGDSTPSSLTTTAVNNNAASASGNSTSNGGNNFNSNNSPDGQNATQSGLPFNHQLSTAQGQQGQPAFASVPGSQQSAQHSLQAQQAAMNMQRQQAQQHNPQIQIQQQQQQQQQMNPNRNGSNTPGQNPQAMMLQQQQQQMPNGMQFLSLEMRQQIQQSSRQRYMSTLEELQRRHQQAVHGANGDATKIANLNEQFESMKKQAAAQQQYQVQMQLRNLQHQQALQQAGQGLGQSPKMAPNALSNPMMPQTPQQRQQLMAQQTLAQQQGVFGSPSFTPQQQAQAQAQKQQMQMHLQGQAHLQGTPQMQHQQLLQQHQQHLQGMNGLAGGPMPMNALAGSMGARPRKPQGSQPPSAQSSPSQANASLPVINNVMPNLNIDYTTITGDEFEDQLRDFMKNRNTPLPTKIPSMGSKKINLLLLFRISMAMGGMESVSKQKAWKSIASQLDIPDTLATAAQTLRKHYSLLLHPFEEAVMMAKNAGMVVHPSLGAIPVIPLPEPMDTQGKRLGYARIQAQAQAQAQAHAQAQHAQQSQARPSQPLTDALPQTPGQAQAQAAAAAGHDSNVSQSTDAGVKQAEDGKESGQEGLQPLQADESAPLETAMATSQSEDTLRSSSVEGQTSAPADLASASAAASVPLQNSQSGGATSVVPPVTAQPTASTVSQADLSAVDQSGMMRPAVATTNGISQVAPKVASPSIGGPESTLGFAQAMMAVPVPVITLPATLPHGHHGPQPQGYVDSLAKPATLQPGSTPETSAADAVEDAPSPASLAPMEVVYHPLTRAVDTYGGIDIMAMEKFSVPHYIPGREHLGAVDIHAMIMSLKSGMKLEVTNALNTLSTLTKQGSENLHLAHCPDLLDTLLDLTEQSISSWRVGTGTLGALREPEDTEVATEDEAPSTQAAAGIFSQRCRFDTYQDLFEASVDEACHLMEFQSYRRSTEKKGDGEDSSSTASQTTFSFQEWSSSKEQFLSISNILRNLSFLPANYEYLARHPRFLDVLKGTLLALQMKELSRSLNAFGREQSATLDSNVTPGSAGPCSGTTATESIAETAPRIEAPDGWLPSTGALTILEHRKDVLTILANLSGYLIILNSDSAQWIMLLILDFMQAHDTYYASLALETIAKLGISHDNRMLLSSVDRDLGLEAMRQQNGGKMPSRTLTQRRMSAAGASAEEDNAKWPVGGFLLPLFVSLSAMLAKVLTLVLEQQSTGVVMAHSALAHLETLMLATYNLAVLSETEFRRYMVLQPGFVSGLLRLSVLLADVRTPAYISASMRTVETLRVVSKDNEHLLVQYTDMITKAAMLPHIHPKILDDLMNNRDQKRSRMSTSTTTSELILYLEPSRSSLPNSLWFQVQSFLEASRKSPWSDNEALRYPAHITMVGFFDSPDACSDDGDQQQKQQLIHVIDECVSRLCGITSASSLSGSTVIQGLVRPSPDSLLLSIQPAPVLLQLTQHLQEAFPELGLRPKRINHLSLCYWAENNVEQQQDQESLRRTVQSQRGHWIDQAEQLARETIPLLNVTADCRDSTNSGICGVGTGDQSWDMVLYSIQDRDKACLKPYPLVELKRWTLP</sequence>
<feature type="region of interest" description="Disordered" evidence="4">
    <location>
        <begin position="822"/>
        <end position="861"/>
    </location>
</feature>
<dbReference type="PROSITE" id="PS51011">
    <property type="entry name" value="ARID"/>
    <property type="match status" value="1"/>
</dbReference>
<feature type="region of interest" description="Disordered" evidence="4">
    <location>
        <begin position="617"/>
        <end position="757"/>
    </location>
</feature>
<dbReference type="Pfam" id="PF12031">
    <property type="entry name" value="BAF250_C"/>
    <property type="match status" value="1"/>
</dbReference>
<dbReference type="InterPro" id="IPR051232">
    <property type="entry name" value="ARID/SWI1_ChromRemod"/>
</dbReference>
<dbReference type="PANTHER" id="PTHR13964:SF27">
    <property type="entry name" value="HAT-TRICK, ISOFORM D"/>
    <property type="match status" value="1"/>
</dbReference>
<feature type="compositionally biased region" description="Low complexity" evidence="4">
    <location>
        <begin position="719"/>
        <end position="732"/>
    </location>
</feature>
<organism evidence="6 7">
    <name type="scientific">Mortierella alpina</name>
    <name type="common">Oleaginous fungus</name>
    <name type="synonym">Mortierella renispora</name>
    <dbReference type="NCBI Taxonomy" id="64518"/>
    <lineage>
        <taxon>Eukaryota</taxon>
        <taxon>Fungi</taxon>
        <taxon>Fungi incertae sedis</taxon>
        <taxon>Mucoromycota</taxon>
        <taxon>Mortierellomycotina</taxon>
        <taxon>Mortierellomycetes</taxon>
        <taxon>Mortierellales</taxon>
        <taxon>Mortierellaceae</taxon>
        <taxon>Mortierella</taxon>
    </lineage>
</organism>
<name>A0A9P8CX41_MORAP</name>
<gene>
    <name evidence="6" type="ORF">KVV02_002212</name>
</gene>
<feature type="compositionally biased region" description="Low complexity" evidence="4">
    <location>
        <begin position="173"/>
        <end position="236"/>
    </location>
</feature>
<comment type="caution">
    <text evidence="6">The sequence shown here is derived from an EMBL/GenBank/DDBJ whole genome shotgun (WGS) entry which is preliminary data.</text>
</comment>
<proteinExistence type="predicted"/>
<dbReference type="SMART" id="SM01014">
    <property type="entry name" value="ARID"/>
    <property type="match status" value="1"/>
</dbReference>
<reference evidence="6" key="1">
    <citation type="submission" date="2021-07" db="EMBL/GenBank/DDBJ databases">
        <title>Draft genome of Mortierella alpina, strain LL118, isolated from an aspen leaf litter sample.</title>
        <authorList>
            <person name="Yang S."/>
            <person name="Vinatzer B.A."/>
        </authorList>
    </citation>
    <scope>NUCLEOTIDE SEQUENCE</scope>
    <source>
        <strain evidence="6">LL118</strain>
    </source>
</reference>
<dbReference type="Pfam" id="PF01388">
    <property type="entry name" value="ARID"/>
    <property type="match status" value="1"/>
</dbReference>
<dbReference type="SUPFAM" id="SSF46774">
    <property type="entry name" value="ARID-like"/>
    <property type="match status" value="1"/>
</dbReference>
<feature type="region of interest" description="Disordered" evidence="4">
    <location>
        <begin position="368"/>
        <end position="405"/>
    </location>
</feature>
<dbReference type="EMBL" id="JAIFTL010000178">
    <property type="protein sequence ID" value="KAG9321876.1"/>
    <property type="molecule type" value="Genomic_DNA"/>
</dbReference>
<evidence type="ECO:0000256" key="1">
    <source>
        <dbReference type="ARBA" id="ARBA00023015"/>
    </source>
</evidence>
<keyword evidence="1" id="KW-0805">Transcription regulation</keyword>